<evidence type="ECO:0000313" key="1">
    <source>
        <dbReference type="EMBL" id="MSB18178.1"/>
    </source>
</evidence>
<dbReference type="Proteomes" id="UP000434475">
    <property type="component" value="Unassembled WGS sequence"/>
</dbReference>
<organism evidence="1 2">
    <name type="scientific">Flavonifractor plautii</name>
    <name type="common">Fusobacterium plautii</name>
    <dbReference type="NCBI Taxonomy" id="292800"/>
    <lineage>
        <taxon>Bacteria</taxon>
        <taxon>Bacillati</taxon>
        <taxon>Bacillota</taxon>
        <taxon>Clostridia</taxon>
        <taxon>Eubacteriales</taxon>
        <taxon>Oscillospiraceae</taxon>
        <taxon>Flavonifractor</taxon>
    </lineage>
</organism>
<comment type="caution">
    <text evidence="1">The sequence shown here is derived from an EMBL/GenBank/DDBJ whole genome shotgun (WGS) entry which is preliminary data.</text>
</comment>
<evidence type="ECO:0000313" key="2">
    <source>
        <dbReference type="Proteomes" id="UP000434475"/>
    </source>
</evidence>
<dbReference type="AlphaFoldDB" id="A0A6I2QV04"/>
<protein>
    <submittedName>
        <fullName evidence="1">Uncharacterized protein</fullName>
    </submittedName>
</protein>
<dbReference type="RefSeq" id="WP_172697080.1">
    <property type="nucleotide sequence ID" value="NZ_WKPR01000002.1"/>
</dbReference>
<name>A0A6I2QV04_FLAPL</name>
<proteinExistence type="predicted"/>
<gene>
    <name evidence="1" type="ORF">GKE97_01450</name>
</gene>
<accession>A0A6I2QV04</accession>
<reference evidence="1 2" key="1">
    <citation type="journal article" date="2019" name="Nat. Med.">
        <title>A library of human gut bacterial isolates paired with longitudinal multiomics data enables mechanistic microbiome research.</title>
        <authorList>
            <person name="Poyet M."/>
            <person name="Groussin M."/>
            <person name="Gibbons S.M."/>
            <person name="Avila-Pacheco J."/>
            <person name="Jiang X."/>
            <person name="Kearney S.M."/>
            <person name="Perrotta A.R."/>
            <person name="Berdy B."/>
            <person name="Zhao S."/>
            <person name="Lieberman T.D."/>
            <person name="Swanson P.K."/>
            <person name="Smith M."/>
            <person name="Roesemann S."/>
            <person name="Alexander J.E."/>
            <person name="Rich S.A."/>
            <person name="Livny J."/>
            <person name="Vlamakis H."/>
            <person name="Clish C."/>
            <person name="Bullock K."/>
            <person name="Deik A."/>
            <person name="Scott J."/>
            <person name="Pierce K.A."/>
            <person name="Xavier R.J."/>
            <person name="Alm E.J."/>
        </authorList>
    </citation>
    <scope>NUCLEOTIDE SEQUENCE [LARGE SCALE GENOMIC DNA]</scope>
    <source>
        <strain evidence="1 2">BIOML-A2</strain>
    </source>
</reference>
<sequence>MKKSTDRYLKEETGRSVLTEAGGLDGFANAGQVSGWATDSLAALTASGILQGTSSPRILPP</sequence>
<dbReference type="EMBL" id="WKPR01000002">
    <property type="protein sequence ID" value="MSB18178.1"/>
    <property type="molecule type" value="Genomic_DNA"/>
</dbReference>